<protein>
    <submittedName>
        <fullName evidence="3">Uncharacterized protein</fullName>
    </submittedName>
</protein>
<organism evidence="3 5">
    <name type="scientific">Bacteroides xylanisolvens</name>
    <dbReference type="NCBI Taxonomy" id="371601"/>
    <lineage>
        <taxon>Bacteria</taxon>
        <taxon>Pseudomonadati</taxon>
        <taxon>Bacteroidota</taxon>
        <taxon>Bacteroidia</taxon>
        <taxon>Bacteroidales</taxon>
        <taxon>Bacteroidaceae</taxon>
        <taxon>Bacteroides</taxon>
    </lineage>
</organism>
<reference evidence="1 6" key="2">
    <citation type="submission" date="2018-08" db="EMBL/GenBank/DDBJ databases">
        <title>A genome reference for cultivated species of the human gut microbiota.</title>
        <authorList>
            <person name="Zou Y."/>
            <person name="Xue W."/>
            <person name="Luo G."/>
        </authorList>
    </citation>
    <scope>NUCLEOTIDE SEQUENCE [LARGE SCALE GENOMIC DNA]</scope>
    <source>
        <strain evidence="1 6">TF10-34</strain>
    </source>
</reference>
<proteinExistence type="predicted"/>
<dbReference type="RefSeq" id="WP_004318403.1">
    <property type="nucleotide sequence ID" value="NZ_FNRP01000002.1"/>
</dbReference>
<evidence type="ECO:0000313" key="4">
    <source>
        <dbReference type="Proteomes" id="UP000183040"/>
    </source>
</evidence>
<dbReference type="EMBL" id="QSQU01000025">
    <property type="protein sequence ID" value="RGK59757.1"/>
    <property type="molecule type" value="Genomic_DNA"/>
</dbReference>
<dbReference type="AlphaFoldDB" id="A0A1I4YKP1"/>
<dbReference type="Proteomes" id="UP000183040">
    <property type="component" value="Unassembled WGS sequence"/>
</dbReference>
<gene>
    <name evidence="1" type="ORF">DXD03_16570</name>
    <name evidence="2" type="ORF">SAMN04487924_102226</name>
    <name evidence="3" type="ORF">SAMN05216250_1335</name>
</gene>
<evidence type="ECO:0000313" key="2">
    <source>
        <dbReference type="EMBL" id="SEA11124.1"/>
    </source>
</evidence>
<dbReference type="Proteomes" id="UP000261210">
    <property type="component" value="Unassembled WGS sequence"/>
</dbReference>
<dbReference type="EMBL" id="FNRP01000002">
    <property type="protein sequence ID" value="SEA11124.1"/>
    <property type="molecule type" value="Genomic_DNA"/>
</dbReference>
<dbReference type="EMBL" id="FOUM01000033">
    <property type="protein sequence ID" value="SFN38574.1"/>
    <property type="molecule type" value="Genomic_DNA"/>
</dbReference>
<name>A0A1I4YKP1_9BACE</name>
<evidence type="ECO:0000313" key="1">
    <source>
        <dbReference type="EMBL" id="RGK59757.1"/>
    </source>
</evidence>
<dbReference type="Proteomes" id="UP000183766">
    <property type="component" value="Unassembled WGS sequence"/>
</dbReference>
<sequence>MVTVTFSIKPYLAAYMYVRFKNHIDSPPNVPLSSSSHSPIHLLDTQPIYHFLHQLSVPHPPNVSWHETGNITFSLPHPRYGKNPNIYNYIGHDSVLVIEKEIEVEMKAELYEFLLENKYCHGIMFKRSMETFVEHYNMVELVEEESLMRAFQRWRKMVKEEK</sequence>
<reference evidence="4 5" key="1">
    <citation type="submission" date="2016-10" db="EMBL/GenBank/DDBJ databases">
        <authorList>
            <person name="de Groot N.N."/>
        </authorList>
    </citation>
    <scope>NUCLEOTIDE SEQUENCE [LARGE SCALE GENOMIC DNA]</scope>
    <source>
        <strain evidence="3 5">NLAE-zl-C202</strain>
        <strain evidence="2 4">NLAE-zl-G339</strain>
    </source>
</reference>
<evidence type="ECO:0000313" key="6">
    <source>
        <dbReference type="Proteomes" id="UP000261210"/>
    </source>
</evidence>
<evidence type="ECO:0000313" key="5">
    <source>
        <dbReference type="Proteomes" id="UP000183766"/>
    </source>
</evidence>
<accession>A0A1I4YKP1</accession>
<evidence type="ECO:0000313" key="3">
    <source>
        <dbReference type="EMBL" id="SFN38574.1"/>
    </source>
</evidence>